<accession>A0A934TUK0</accession>
<evidence type="ECO:0000313" key="2">
    <source>
        <dbReference type="EMBL" id="MBK6007857.1"/>
    </source>
</evidence>
<evidence type="ECO:0000259" key="1">
    <source>
        <dbReference type="Pfam" id="PF13439"/>
    </source>
</evidence>
<dbReference type="GO" id="GO:0016757">
    <property type="term" value="F:glycosyltransferase activity"/>
    <property type="evidence" value="ECO:0007669"/>
    <property type="project" value="TreeGrafter"/>
</dbReference>
<dbReference type="Pfam" id="PF13439">
    <property type="entry name" value="Glyco_transf_4"/>
    <property type="match status" value="1"/>
</dbReference>
<reference evidence="2" key="1">
    <citation type="journal article" date="2012" name="J. Microbiol. Biotechnol.">
        <title>Ramlibacter ginsenosidimutans sp. nov., with ginsenoside-converting activity.</title>
        <authorList>
            <person name="Wang L."/>
            <person name="An D.S."/>
            <person name="Kim S.G."/>
            <person name="Jin F.X."/>
            <person name="Kim S.C."/>
            <person name="Lee S.T."/>
            <person name="Im W.T."/>
        </authorList>
    </citation>
    <scope>NUCLEOTIDE SEQUENCE</scope>
    <source>
        <strain evidence="2">KACC 17527</strain>
    </source>
</reference>
<dbReference type="Proteomes" id="UP000630528">
    <property type="component" value="Unassembled WGS sequence"/>
</dbReference>
<feature type="domain" description="Glycosyltransferase subfamily 4-like N-terminal" evidence="1">
    <location>
        <begin position="12"/>
        <end position="166"/>
    </location>
</feature>
<dbReference type="InterPro" id="IPR028098">
    <property type="entry name" value="Glyco_trans_4-like_N"/>
</dbReference>
<dbReference type="PANTHER" id="PTHR12526:SF638">
    <property type="entry name" value="SPORE COAT PROTEIN SA"/>
    <property type="match status" value="1"/>
</dbReference>
<dbReference type="Gene3D" id="3.40.50.2000">
    <property type="entry name" value="Glycogen Phosphorylase B"/>
    <property type="match status" value="2"/>
</dbReference>
<name>A0A934TUK0_9BURK</name>
<organism evidence="2 3">
    <name type="scientific">Ramlibacter ginsenosidimutans</name>
    <dbReference type="NCBI Taxonomy" id="502333"/>
    <lineage>
        <taxon>Bacteria</taxon>
        <taxon>Pseudomonadati</taxon>
        <taxon>Pseudomonadota</taxon>
        <taxon>Betaproteobacteria</taxon>
        <taxon>Burkholderiales</taxon>
        <taxon>Comamonadaceae</taxon>
        <taxon>Ramlibacter</taxon>
    </lineage>
</organism>
<dbReference type="AlphaFoldDB" id="A0A934TUK0"/>
<gene>
    <name evidence="2" type="ORF">JJB11_17290</name>
</gene>
<dbReference type="RefSeq" id="WP_201174151.1">
    <property type="nucleotide sequence ID" value="NZ_JAEPWM010000007.1"/>
</dbReference>
<proteinExistence type="predicted"/>
<comment type="caution">
    <text evidence="2">The sequence shown here is derived from an EMBL/GenBank/DDBJ whole genome shotgun (WGS) entry which is preliminary data.</text>
</comment>
<protein>
    <submittedName>
        <fullName evidence="2">Glycosyltransferase family 4 protein</fullName>
    </submittedName>
</protein>
<dbReference type="EMBL" id="JAEPWM010000007">
    <property type="protein sequence ID" value="MBK6007857.1"/>
    <property type="molecule type" value="Genomic_DNA"/>
</dbReference>
<reference evidence="2" key="2">
    <citation type="submission" date="2021-01" db="EMBL/GenBank/DDBJ databases">
        <authorList>
            <person name="Kang M."/>
        </authorList>
    </citation>
    <scope>NUCLEOTIDE SEQUENCE</scope>
    <source>
        <strain evidence="2">KACC 17527</strain>
    </source>
</reference>
<dbReference type="PANTHER" id="PTHR12526">
    <property type="entry name" value="GLYCOSYLTRANSFERASE"/>
    <property type="match status" value="1"/>
</dbReference>
<keyword evidence="3" id="KW-1185">Reference proteome</keyword>
<dbReference type="CDD" id="cd03801">
    <property type="entry name" value="GT4_PimA-like"/>
    <property type="match status" value="1"/>
</dbReference>
<dbReference type="SUPFAM" id="SSF53756">
    <property type="entry name" value="UDP-Glycosyltransferase/glycogen phosphorylase"/>
    <property type="match status" value="1"/>
</dbReference>
<evidence type="ECO:0000313" key="3">
    <source>
        <dbReference type="Proteomes" id="UP000630528"/>
    </source>
</evidence>
<dbReference type="Pfam" id="PF13692">
    <property type="entry name" value="Glyco_trans_1_4"/>
    <property type="match status" value="1"/>
</dbReference>
<sequence>MKILHTEASAGWGGQELRILAEMQGLRERGHTLELAAPASARIHREAAALGFTVHDVPIARKNLRGVLALRRLLRSRDFDVVNTHSSTDSWLAALANALSPRRVPLVRTRHISAPVPRNPATRWLYNRAAAAIVTTGEKLREELREGNGFRDVTIRSVPTGIDPERFHPADAAAARAELGLPALFTVGIVATLRSWKGHRYLIDAVGQLRAQGQDLQLLIVGDGPQREALEAQVAAAGWSEVVRFAGHDPRPERWLRAMDLFVLPSYANEGVPQALMQAMMSGLPCITTSIGAIGEVARDGETALVVPTQDTQALAAAIARLQQDTGLRQRLGQAARAFALAHCTLAAMCDAMEEVFSSARAQPR</sequence>